<dbReference type="OrthoDB" id="4870700at2759"/>
<dbReference type="EMBL" id="JRHA01000002">
    <property type="protein sequence ID" value="PQK09795.1"/>
    <property type="molecule type" value="Genomic_DNA"/>
</dbReference>
<dbReference type="AlphaFoldDB" id="A0A2S7Y0U6"/>
<dbReference type="InterPro" id="IPR001810">
    <property type="entry name" value="F-box_dom"/>
</dbReference>
<reference evidence="2 3" key="1">
    <citation type="submission" date="2016-07" db="EMBL/GenBank/DDBJ databases">
        <title>Comparative genomics of the entomopathogenic fungus Beauveria bassiana.</title>
        <authorList>
            <person name="Valero Jimenez C.A."/>
            <person name="Zwaan B.J."/>
            <person name="Van Kan J.A."/>
            <person name="Takken W."/>
            <person name="Debets A.J."/>
            <person name="Schoustra S.E."/>
            <person name="Koenraadt C.J."/>
        </authorList>
    </citation>
    <scope>NUCLEOTIDE SEQUENCE [LARGE SCALE GENOMIC DNA]</scope>
    <source>
        <strain evidence="2 3">ARSEF 8028</strain>
    </source>
</reference>
<dbReference type="Pfam" id="PF00646">
    <property type="entry name" value="F-box"/>
    <property type="match status" value="1"/>
</dbReference>
<protein>
    <recommendedName>
        <fullName evidence="1">F-box domain-containing protein</fullName>
    </recommendedName>
</protein>
<evidence type="ECO:0000259" key="1">
    <source>
        <dbReference type="PROSITE" id="PS50181"/>
    </source>
</evidence>
<gene>
    <name evidence="2" type="ORF">BB8028_0002g01190</name>
</gene>
<name>A0A2S7Y0U6_BEABA</name>
<organism evidence="2 3">
    <name type="scientific">Beauveria bassiana</name>
    <name type="common">White muscardine disease fungus</name>
    <name type="synonym">Tritirachium shiotae</name>
    <dbReference type="NCBI Taxonomy" id="176275"/>
    <lineage>
        <taxon>Eukaryota</taxon>
        <taxon>Fungi</taxon>
        <taxon>Dikarya</taxon>
        <taxon>Ascomycota</taxon>
        <taxon>Pezizomycotina</taxon>
        <taxon>Sordariomycetes</taxon>
        <taxon>Hypocreomycetidae</taxon>
        <taxon>Hypocreales</taxon>
        <taxon>Cordycipitaceae</taxon>
        <taxon>Beauveria</taxon>
    </lineage>
</organism>
<evidence type="ECO:0000313" key="3">
    <source>
        <dbReference type="Proteomes" id="UP000237441"/>
    </source>
</evidence>
<evidence type="ECO:0000313" key="2">
    <source>
        <dbReference type="EMBL" id="PQK09795.1"/>
    </source>
</evidence>
<dbReference type="Proteomes" id="UP000237441">
    <property type="component" value="Unassembled WGS sequence"/>
</dbReference>
<dbReference type="Gene3D" id="1.20.1280.50">
    <property type="match status" value="1"/>
</dbReference>
<feature type="domain" description="F-box" evidence="1">
    <location>
        <begin position="59"/>
        <end position="109"/>
    </location>
</feature>
<sequence>MFQSIYYNTSSHCECCLSSSPYTITMPHTSRELQAKLAVDEQSGHKLSAFEPAVSQSSLGFIEKLPQELSLLVLELLDLQSLFRLSQTSIGARHLVLDFRPCQEILEHTPTLPQTLAEARLLSRYSAHQIFRQVICSDRCSSCGLVGEYIFLLTCERVCLSCVLDKTSFQVIEKSLAESIFQLNSEKIAAAPAYYCAQRKLSFVRTDEMKEIAAMANAPTTLFAALGLDKLFIVYCSQRISSTIIFIPSPSEAWPEGGRQCGGCVKDIHLTLISHFDPRSPHLEFGEEILYKAMRRYSQAEFWDHIEHCRHAC</sequence>
<proteinExistence type="predicted"/>
<dbReference type="PROSITE" id="PS50181">
    <property type="entry name" value="FBOX"/>
    <property type="match status" value="1"/>
</dbReference>
<comment type="caution">
    <text evidence="2">The sequence shown here is derived from an EMBL/GenBank/DDBJ whole genome shotgun (WGS) entry which is preliminary data.</text>
</comment>
<dbReference type="SUPFAM" id="SSF81383">
    <property type="entry name" value="F-box domain"/>
    <property type="match status" value="1"/>
</dbReference>
<accession>A0A2S7Y0U6</accession>
<dbReference type="InterPro" id="IPR036047">
    <property type="entry name" value="F-box-like_dom_sf"/>
</dbReference>